<keyword evidence="4" id="KW-0808">Transferase</keyword>
<evidence type="ECO:0000313" key="3">
    <source>
        <dbReference type="EMBL" id="HJE18760.1"/>
    </source>
</evidence>
<dbReference type="PANTHER" id="PTHR43031:SF18">
    <property type="entry name" value="RHODANESE-RELATED SULFURTRANSFERASES"/>
    <property type="match status" value="1"/>
</dbReference>
<reference evidence="3" key="3">
    <citation type="submission" date="2021-09" db="EMBL/GenBank/DDBJ databases">
        <authorList>
            <person name="Gilroy R."/>
        </authorList>
    </citation>
    <scope>NUCLEOTIDE SEQUENCE</scope>
    <source>
        <strain evidence="3">6019</strain>
    </source>
</reference>
<evidence type="ECO:0000259" key="2">
    <source>
        <dbReference type="PROSITE" id="PS50206"/>
    </source>
</evidence>
<evidence type="ECO:0000313" key="4">
    <source>
        <dbReference type="EMBL" id="SEV84429.1"/>
    </source>
</evidence>
<protein>
    <submittedName>
        <fullName evidence="3">Rhodanese-like domain-containing protein</fullName>
    </submittedName>
    <submittedName>
        <fullName evidence="4">Rhodanese-related sulfurtransferase</fullName>
    </submittedName>
</protein>
<dbReference type="EMBL" id="FOIT01000001">
    <property type="protein sequence ID" value="SEV84429.1"/>
    <property type="molecule type" value="Genomic_DNA"/>
</dbReference>
<dbReference type="OrthoDB" id="9808735at2"/>
<dbReference type="RefSeq" id="WP_091473436.1">
    <property type="nucleotide sequence ID" value="NZ_FOIT01000001.1"/>
</dbReference>
<keyword evidence="5" id="KW-1185">Reference proteome</keyword>
<dbReference type="PANTHER" id="PTHR43031">
    <property type="entry name" value="FAD-DEPENDENT OXIDOREDUCTASE"/>
    <property type="match status" value="1"/>
</dbReference>
<dbReference type="AlphaFoldDB" id="A0A662Z2G9"/>
<dbReference type="PROSITE" id="PS50206">
    <property type="entry name" value="RHODANESE_3"/>
    <property type="match status" value="1"/>
</dbReference>
<dbReference type="CDD" id="cd00158">
    <property type="entry name" value="RHOD"/>
    <property type="match status" value="1"/>
</dbReference>
<organism evidence="4 5">
    <name type="scientific">Aliicoccus persicus</name>
    <dbReference type="NCBI Taxonomy" id="930138"/>
    <lineage>
        <taxon>Bacteria</taxon>
        <taxon>Bacillati</taxon>
        <taxon>Bacillota</taxon>
        <taxon>Bacilli</taxon>
        <taxon>Bacillales</taxon>
        <taxon>Staphylococcaceae</taxon>
        <taxon>Aliicoccus</taxon>
    </lineage>
</organism>
<keyword evidence="1" id="KW-0812">Transmembrane</keyword>
<feature type="domain" description="Rhodanese" evidence="2">
    <location>
        <begin position="40"/>
        <end position="128"/>
    </location>
</feature>
<proteinExistence type="predicted"/>
<keyword evidence="1" id="KW-0472">Membrane</keyword>
<dbReference type="EMBL" id="DYYI01000003">
    <property type="protein sequence ID" value="HJE18760.1"/>
    <property type="molecule type" value="Genomic_DNA"/>
</dbReference>
<gene>
    <name evidence="3" type="ORF">K8V35_00210</name>
    <name evidence="4" type="ORF">SAMN05192557_0423</name>
</gene>
<reference evidence="4 5" key="1">
    <citation type="submission" date="2016-10" db="EMBL/GenBank/DDBJ databases">
        <authorList>
            <person name="Varghese N."/>
            <person name="Submissions S."/>
        </authorList>
    </citation>
    <scope>NUCLEOTIDE SEQUENCE [LARGE SCALE GENOMIC DNA]</scope>
    <source>
        <strain evidence="4 5">IBRC-M10081</strain>
    </source>
</reference>
<keyword evidence="1" id="KW-1133">Transmembrane helix</keyword>
<dbReference type="Gene3D" id="3.40.250.10">
    <property type="entry name" value="Rhodanese-like domain"/>
    <property type="match status" value="1"/>
</dbReference>
<dbReference type="Proteomes" id="UP000763505">
    <property type="component" value="Unassembled WGS sequence"/>
</dbReference>
<dbReference type="Pfam" id="PF00581">
    <property type="entry name" value="Rhodanese"/>
    <property type="match status" value="1"/>
</dbReference>
<name>A0A662Z2G9_9STAP</name>
<feature type="transmembrane region" description="Helical" evidence="1">
    <location>
        <begin position="6"/>
        <end position="24"/>
    </location>
</feature>
<sequence length="128" mass="14913">MDTWLIVLLVLAVIVILIIINGILNMRNVKSLPEEEFKKDLRKVQLIDLREKEKYEYGHIIGARNIPLMNLQQRIGSIRKDQPVYLYDQTGRLSIRAAKVLKKKGHKDVYMLKNGISKWTGKIKSKTR</sequence>
<evidence type="ECO:0000256" key="1">
    <source>
        <dbReference type="SAM" id="Phobius"/>
    </source>
</evidence>
<dbReference type="SUPFAM" id="SSF52821">
    <property type="entry name" value="Rhodanese/Cell cycle control phosphatase"/>
    <property type="match status" value="1"/>
</dbReference>
<dbReference type="Proteomes" id="UP000243605">
    <property type="component" value="Unassembled WGS sequence"/>
</dbReference>
<dbReference type="GO" id="GO:0016740">
    <property type="term" value="F:transferase activity"/>
    <property type="evidence" value="ECO:0007669"/>
    <property type="project" value="UniProtKB-KW"/>
</dbReference>
<dbReference type="InterPro" id="IPR001763">
    <property type="entry name" value="Rhodanese-like_dom"/>
</dbReference>
<dbReference type="InterPro" id="IPR050229">
    <property type="entry name" value="GlpE_sulfurtransferase"/>
</dbReference>
<evidence type="ECO:0000313" key="5">
    <source>
        <dbReference type="Proteomes" id="UP000243605"/>
    </source>
</evidence>
<reference evidence="3" key="2">
    <citation type="journal article" date="2021" name="PeerJ">
        <title>Extensive microbial diversity within the chicken gut microbiome revealed by metagenomics and culture.</title>
        <authorList>
            <person name="Gilroy R."/>
            <person name="Ravi A."/>
            <person name="Getino M."/>
            <person name="Pursley I."/>
            <person name="Horton D.L."/>
            <person name="Alikhan N.F."/>
            <person name="Baker D."/>
            <person name="Gharbi K."/>
            <person name="Hall N."/>
            <person name="Watson M."/>
            <person name="Adriaenssens E.M."/>
            <person name="Foster-Nyarko E."/>
            <person name="Jarju S."/>
            <person name="Secka A."/>
            <person name="Antonio M."/>
            <person name="Oren A."/>
            <person name="Chaudhuri R.R."/>
            <person name="La Ragione R."/>
            <person name="Hildebrand F."/>
            <person name="Pallen M.J."/>
        </authorList>
    </citation>
    <scope>NUCLEOTIDE SEQUENCE</scope>
    <source>
        <strain evidence="3">6019</strain>
    </source>
</reference>
<dbReference type="SMART" id="SM00450">
    <property type="entry name" value="RHOD"/>
    <property type="match status" value="1"/>
</dbReference>
<dbReference type="InterPro" id="IPR036873">
    <property type="entry name" value="Rhodanese-like_dom_sf"/>
</dbReference>
<accession>A0A662Z2G9</accession>